<proteinExistence type="predicted"/>
<dbReference type="RefSeq" id="XP_056479116.1">
    <property type="nucleotide sequence ID" value="XM_056614075.1"/>
</dbReference>
<accession>A0A9W9KMK5</accession>
<reference evidence="2" key="2">
    <citation type="journal article" date="2023" name="IMA Fungus">
        <title>Comparative genomic study of the Penicillium genus elucidates a diverse pangenome and 15 lateral gene transfer events.</title>
        <authorList>
            <person name="Petersen C."/>
            <person name="Sorensen T."/>
            <person name="Nielsen M.R."/>
            <person name="Sondergaard T.E."/>
            <person name="Sorensen J.L."/>
            <person name="Fitzpatrick D.A."/>
            <person name="Frisvad J.C."/>
            <person name="Nielsen K.L."/>
        </authorList>
    </citation>
    <scope>NUCLEOTIDE SEQUENCE</scope>
    <source>
        <strain evidence="2">IBT 30761</strain>
    </source>
</reference>
<dbReference type="Proteomes" id="UP001149074">
    <property type="component" value="Unassembled WGS sequence"/>
</dbReference>
<protein>
    <submittedName>
        <fullName evidence="2">Uncharacterized protein</fullName>
    </submittedName>
</protein>
<sequence length="147" mass="15904">MLFPTSSSVAIATLITAASALPGSNIVERGTAAIQAYTSWQLRLFSEAQPVCNPEVSNVNISIWTRSGRYGRECTAFDPTTDTEDSVTPKSLSFKTVEEDAKDFCMFSSTDCAPESFIDSITNGWEVCYPYAGWVGWSVVEAGTSCV</sequence>
<evidence type="ECO:0000313" key="3">
    <source>
        <dbReference type="Proteomes" id="UP001149074"/>
    </source>
</evidence>
<evidence type="ECO:0000313" key="2">
    <source>
        <dbReference type="EMBL" id="KAJ5111046.1"/>
    </source>
</evidence>
<evidence type="ECO:0000256" key="1">
    <source>
        <dbReference type="SAM" id="SignalP"/>
    </source>
</evidence>
<organism evidence="2 3">
    <name type="scientific">Penicillium argentinense</name>
    <dbReference type="NCBI Taxonomy" id="1131581"/>
    <lineage>
        <taxon>Eukaryota</taxon>
        <taxon>Fungi</taxon>
        <taxon>Dikarya</taxon>
        <taxon>Ascomycota</taxon>
        <taxon>Pezizomycotina</taxon>
        <taxon>Eurotiomycetes</taxon>
        <taxon>Eurotiomycetidae</taxon>
        <taxon>Eurotiales</taxon>
        <taxon>Aspergillaceae</taxon>
        <taxon>Penicillium</taxon>
    </lineage>
</organism>
<reference evidence="2" key="1">
    <citation type="submission" date="2022-11" db="EMBL/GenBank/DDBJ databases">
        <authorList>
            <person name="Petersen C."/>
        </authorList>
    </citation>
    <scope>NUCLEOTIDE SEQUENCE</scope>
    <source>
        <strain evidence="2">IBT 30761</strain>
    </source>
</reference>
<dbReference type="GeneID" id="81353054"/>
<keyword evidence="3" id="KW-1185">Reference proteome</keyword>
<feature type="signal peptide" evidence="1">
    <location>
        <begin position="1"/>
        <end position="20"/>
    </location>
</feature>
<gene>
    <name evidence="2" type="ORF">N7532_001581</name>
</gene>
<dbReference type="OrthoDB" id="4338083at2759"/>
<name>A0A9W9KMK5_9EURO</name>
<keyword evidence="1" id="KW-0732">Signal</keyword>
<comment type="caution">
    <text evidence="2">The sequence shown here is derived from an EMBL/GenBank/DDBJ whole genome shotgun (WGS) entry which is preliminary data.</text>
</comment>
<feature type="chain" id="PRO_5040793263" evidence="1">
    <location>
        <begin position="21"/>
        <end position="147"/>
    </location>
</feature>
<dbReference type="AlphaFoldDB" id="A0A9W9KMK5"/>
<dbReference type="EMBL" id="JAPQKI010000002">
    <property type="protein sequence ID" value="KAJ5111046.1"/>
    <property type="molecule type" value="Genomic_DNA"/>
</dbReference>